<keyword evidence="2" id="KW-1185">Reference proteome</keyword>
<sequence length="343" mass="37837">MHRHRPVYSREALTNLSHYWYLFADMGASCCGAIRGVIPLNRPITVISRSCGVLESGDCCGRVQNRGSAYLEGGGMAVKVLAFEDDEPGVSTPTNSPNQGRKSHFSFRISHIFSPWARASPLSQNDVHCPLVCFHTFYLCLLLESFCELVLKAPSPELSESNGQASLSRDHKTLLEVMRVLALCSTFSTRSKSKSTTSMVPNHCRAWYKKESSLLLVGGMLLGSSYPRASNTGRDQCGIEHYTLYLEILPQCMSSMLNGSGRSQVGGSQKGGLKQSKGIYPVTHEIGVWFLAPPATLVPELEVLTKRREGDRTLRRKEEEIAPYTFQGARPQGSSRVYPLIAT</sequence>
<dbReference type="AlphaFoldDB" id="A0AAN9QIA2"/>
<evidence type="ECO:0000313" key="1">
    <source>
        <dbReference type="EMBL" id="KAK7338555.1"/>
    </source>
</evidence>
<protein>
    <submittedName>
        <fullName evidence="1">Uncharacterized protein</fullName>
    </submittedName>
</protein>
<gene>
    <name evidence="1" type="ORF">VNO77_19169</name>
</gene>
<reference evidence="1 2" key="1">
    <citation type="submission" date="2024-01" db="EMBL/GenBank/DDBJ databases">
        <title>The genomes of 5 underutilized Papilionoideae crops provide insights into root nodulation and disease resistanc.</title>
        <authorList>
            <person name="Jiang F."/>
        </authorList>
    </citation>
    <scope>NUCLEOTIDE SEQUENCE [LARGE SCALE GENOMIC DNA]</scope>
    <source>
        <strain evidence="1">LVBAO_FW01</strain>
        <tissue evidence="1">Leaves</tissue>
    </source>
</reference>
<organism evidence="1 2">
    <name type="scientific">Canavalia gladiata</name>
    <name type="common">Sword bean</name>
    <name type="synonym">Dolichos gladiatus</name>
    <dbReference type="NCBI Taxonomy" id="3824"/>
    <lineage>
        <taxon>Eukaryota</taxon>
        <taxon>Viridiplantae</taxon>
        <taxon>Streptophyta</taxon>
        <taxon>Embryophyta</taxon>
        <taxon>Tracheophyta</taxon>
        <taxon>Spermatophyta</taxon>
        <taxon>Magnoliopsida</taxon>
        <taxon>eudicotyledons</taxon>
        <taxon>Gunneridae</taxon>
        <taxon>Pentapetalae</taxon>
        <taxon>rosids</taxon>
        <taxon>fabids</taxon>
        <taxon>Fabales</taxon>
        <taxon>Fabaceae</taxon>
        <taxon>Papilionoideae</taxon>
        <taxon>50 kb inversion clade</taxon>
        <taxon>NPAAA clade</taxon>
        <taxon>indigoferoid/millettioid clade</taxon>
        <taxon>Phaseoleae</taxon>
        <taxon>Canavalia</taxon>
    </lineage>
</organism>
<dbReference type="Proteomes" id="UP001367508">
    <property type="component" value="Unassembled WGS sequence"/>
</dbReference>
<name>A0AAN9QIA2_CANGL</name>
<proteinExistence type="predicted"/>
<comment type="caution">
    <text evidence="1">The sequence shown here is derived from an EMBL/GenBank/DDBJ whole genome shotgun (WGS) entry which is preliminary data.</text>
</comment>
<dbReference type="EMBL" id="JAYMYQ010000004">
    <property type="protein sequence ID" value="KAK7338555.1"/>
    <property type="molecule type" value="Genomic_DNA"/>
</dbReference>
<evidence type="ECO:0000313" key="2">
    <source>
        <dbReference type="Proteomes" id="UP001367508"/>
    </source>
</evidence>
<accession>A0AAN9QIA2</accession>